<sequence length="111" mass="12016">MTTPPSLVLHVALAGLSLVGSVSWFIWVRYRRPGYSRRRLGVSVTGLLVTTTILLHGLLVYGYLFGYGWSNTFGDGYGPAFPLVAVEFVSVALFVATAQSLRMSKGTSVES</sequence>
<feature type="transmembrane region" description="Helical" evidence="1">
    <location>
        <begin position="6"/>
        <end position="28"/>
    </location>
</feature>
<keyword evidence="1" id="KW-0472">Membrane</keyword>
<reference evidence="3" key="1">
    <citation type="submission" date="2016-10" db="EMBL/GenBank/DDBJ databases">
        <authorList>
            <person name="Varghese N."/>
            <person name="Submissions S."/>
        </authorList>
    </citation>
    <scope>NUCLEOTIDE SEQUENCE [LARGE SCALE GENOMIC DNA]</scope>
    <source>
        <strain evidence="3">CGMCC 1.10119</strain>
    </source>
</reference>
<dbReference type="Proteomes" id="UP000199451">
    <property type="component" value="Unassembled WGS sequence"/>
</dbReference>
<proteinExistence type="predicted"/>
<evidence type="ECO:0000313" key="3">
    <source>
        <dbReference type="Proteomes" id="UP000199451"/>
    </source>
</evidence>
<protein>
    <submittedName>
        <fullName evidence="2">Uncharacterized protein</fullName>
    </submittedName>
</protein>
<dbReference type="RefSeq" id="WP_089694594.1">
    <property type="nucleotide sequence ID" value="NZ_FNHL01000001.1"/>
</dbReference>
<dbReference type="AlphaFoldDB" id="A0A1G9QPK7"/>
<accession>A0A1G9QPK7</accession>
<organism evidence="2 3">
    <name type="scientific">Halogranum gelatinilyticum</name>
    <dbReference type="NCBI Taxonomy" id="660521"/>
    <lineage>
        <taxon>Archaea</taxon>
        <taxon>Methanobacteriati</taxon>
        <taxon>Methanobacteriota</taxon>
        <taxon>Stenosarchaea group</taxon>
        <taxon>Halobacteria</taxon>
        <taxon>Halobacteriales</taxon>
        <taxon>Haloferacaceae</taxon>
    </lineage>
</organism>
<evidence type="ECO:0000256" key="1">
    <source>
        <dbReference type="SAM" id="Phobius"/>
    </source>
</evidence>
<feature type="transmembrane region" description="Helical" evidence="1">
    <location>
        <begin position="40"/>
        <end position="64"/>
    </location>
</feature>
<keyword evidence="1" id="KW-1133">Transmembrane helix</keyword>
<keyword evidence="3" id="KW-1185">Reference proteome</keyword>
<dbReference type="EMBL" id="FNHL01000001">
    <property type="protein sequence ID" value="SDM12903.1"/>
    <property type="molecule type" value="Genomic_DNA"/>
</dbReference>
<keyword evidence="1" id="KW-0812">Transmembrane</keyword>
<name>A0A1G9QPK7_9EURY</name>
<evidence type="ECO:0000313" key="2">
    <source>
        <dbReference type="EMBL" id="SDM12903.1"/>
    </source>
</evidence>
<dbReference type="STRING" id="660521.SAMN04487949_0965"/>
<gene>
    <name evidence="2" type="ORF">SAMN04487949_0965</name>
</gene>
<feature type="transmembrane region" description="Helical" evidence="1">
    <location>
        <begin position="76"/>
        <end position="96"/>
    </location>
</feature>